<dbReference type="Pfam" id="PF04603">
    <property type="entry name" value="Mog1"/>
    <property type="match status" value="1"/>
</dbReference>
<dbReference type="GO" id="GO:0005634">
    <property type="term" value="C:nucleus"/>
    <property type="evidence" value="ECO:0007669"/>
    <property type="project" value="TreeGrafter"/>
</dbReference>
<dbReference type="Proteomes" id="UP000235672">
    <property type="component" value="Unassembled WGS sequence"/>
</dbReference>
<dbReference type="OrthoDB" id="10255285at2759"/>
<evidence type="ECO:0000256" key="1">
    <source>
        <dbReference type="ARBA" id="ARBA00010307"/>
    </source>
</evidence>
<dbReference type="STRING" id="1745343.A0A2J6Q2J7"/>
<dbReference type="EMBL" id="KZ613484">
    <property type="protein sequence ID" value="PMD20495.1"/>
    <property type="molecule type" value="Genomic_DNA"/>
</dbReference>
<protein>
    <submittedName>
        <fullName evidence="4">Putative ran guanine nucleotide release factor</fullName>
    </submittedName>
</protein>
<reference evidence="4 5" key="1">
    <citation type="submission" date="2016-05" db="EMBL/GenBank/DDBJ databases">
        <title>A degradative enzymes factory behind the ericoid mycorrhizal symbiosis.</title>
        <authorList>
            <consortium name="DOE Joint Genome Institute"/>
            <person name="Martino E."/>
            <person name="Morin E."/>
            <person name="Grelet G."/>
            <person name="Kuo A."/>
            <person name="Kohler A."/>
            <person name="Daghino S."/>
            <person name="Barry K."/>
            <person name="Choi C."/>
            <person name="Cichocki N."/>
            <person name="Clum A."/>
            <person name="Copeland A."/>
            <person name="Hainaut M."/>
            <person name="Haridas S."/>
            <person name="Labutti K."/>
            <person name="Lindquist E."/>
            <person name="Lipzen A."/>
            <person name="Khouja H.-R."/>
            <person name="Murat C."/>
            <person name="Ohm R."/>
            <person name="Olson A."/>
            <person name="Spatafora J."/>
            <person name="Veneault-Fourrey C."/>
            <person name="Henrissat B."/>
            <person name="Grigoriev I."/>
            <person name="Martin F."/>
            <person name="Perotto S."/>
        </authorList>
    </citation>
    <scope>NUCLEOTIDE SEQUENCE [LARGE SCALE GENOMIC DNA]</scope>
    <source>
        <strain evidence="4 5">UAMH 7357</strain>
    </source>
</reference>
<dbReference type="PANTHER" id="PTHR15837">
    <property type="entry name" value="RAN GUANINE NUCLEOTIDE RELEASE FACTOR"/>
    <property type="match status" value="1"/>
</dbReference>
<gene>
    <name evidence="4" type="ORF">NA56DRAFT_573437</name>
</gene>
<dbReference type="GO" id="GO:0031267">
    <property type="term" value="F:small GTPase binding"/>
    <property type="evidence" value="ECO:0007669"/>
    <property type="project" value="TreeGrafter"/>
</dbReference>
<dbReference type="InterPro" id="IPR007681">
    <property type="entry name" value="Mog1"/>
</dbReference>
<evidence type="ECO:0000256" key="2">
    <source>
        <dbReference type="ARBA" id="ARBA00022448"/>
    </source>
</evidence>
<evidence type="ECO:0000256" key="3">
    <source>
        <dbReference type="ARBA" id="ARBA00022927"/>
    </source>
</evidence>
<evidence type="ECO:0000313" key="5">
    <source>
        <dbReference type="Proteomes" id="UP000235672"/>
    </source>
</evidence>
<keyword evidence="5" id="KW-1185">Reference proteome</keyword>
<dbReference type="InterPro" id="IPR016123">
    <property type="entry name" value="Mog1/PsbP_a/b/a-sand"/>
</dbReference>
<keyword evidence="2" id="KW-0813">Transport</keyword>
<proteinExistence type="inferred from homology"/>
<dbReference type="AlphaFoldDB" id="A0A2J6Q2J7"/>
<dbReference type="GO" id="GO:0006606">
    <property type="term" value="P:protein import into nucleus"/>
    <property type="evidence" value="ECO:0007669"/>
    <property type="project" value="TreeGrafter"/>
</dbReference>
<comment type="similarity">
    <text evidence="1">Belongs to the MOG1 family.</text>
</comment>
<dbReference type="Gene3D" id="3.40.1000.10">
    <property type="entry name" value="Mog1/PsbP, alpha/beta/alpha sandwich"/>
    <property type="match status" value="1"/>
</dbReference>
<name>A0A2J6Q2J7_9HELO</name>
<accession>A0A2J6Q2J7</accession>
<organism evidence="4 5">
    <name type="scientific">Hyaloscypha hepaticicola</name>
    <dbReference type="NCBI Taxonomy" id="2082293"/>
    <lineage>
        <taxon>Eukaryota</taxon>
        <taxon>Fungi</taxon>
        <taxon>Dikarya</taxon>
        <taxon>Ascomycota</taxon>
        <taxon>Pezizomycotina</taxon>
        <taxon>Leotiomycetes</taxon>
        <taxon>Helotiales</taxon>
        <taxon>Hyaloscyphaceae</taxon>
        <taxon>Hyaloscypha</taxon>
    </lineage>
</organism>
<keyword evidence="3" id="KW-0653">Protein transport</keyword>
<dbReference type="GO" id="GO:0005085">
    <property type="term" value="F:guanyl-nucleotide exchange factor activity"/>
    <property type="evidence" value="ECO:0007669"/>
    <property type="project" value="TreeGrafter"/>
</dbReference>
<dbReference type="SUPFAM" id="SSF55724">
    <property type="entry name" value="Mog1p/PsbP-like"/>
    <property type="match status" value="1"/>
</dbReference>
<dbReference type="PANTHER" id="PTHR15837:SF0">
    <property type="entry name" value="RAN GUANINE NUCLEOTIDE RELEASE FACTOR"/>
    <property type="match status" value="1"/>
</dbReference>
<sequence length="212" mass="23313">MASYTSTPLFGGALIVDLPSTFADVSTIRQVPDHQEVYLDKDGFTSIIFDITERVGLPGSGPAVDGAALTTHLEDIVASDIDTVQVWNTSNTQFSKLPYAFFSPISLLKPLANRRIDDIPAYTLIATQTPPPQPGSKSPDFTAIVLTLIRLEEDKTDILITINVPHIKGEYSAEEVDMQVGKQGKLIENAVEYAAKIWETFKIKDWGLFNEV</sequence>
<evidence type="ECO:0000313" key="4">
    <source>
        <dbReference type="EMBL" id="PMD20495.1"/>
    </source>
</evidence>